<evidence type="ECO:0000259" key="4">
    <source>
        <dbReference type="PROSITE" id="PS01124"/>
    </source>
</evidence>
<dbReference type="Pfam" id="PF12833">
    <property type="entry name" value="HTH_18"/>
    <property type="match status" value="1"/>
</dbReference>
<evidence type="ECO:0000256" key="1">
    <source>
        <dbReference type="ARBA" id="ARBA00023015"/>
    </source>
</evidence>
<dbReference type="InterPro" id="IPR032687">
    <property type="entry name" value="AraC-type_N"/>
</dbReference>
<reference evidence="5" key="1">
    <citation type="submission" date="2020-11" db="EMBL/GenBank/DDBJ databases">
        <title>Isolation and identification of active actinomycetes.</title>
        <authorList>
            <person name="Sun X."/>
        </authorList>
    </citation>
    <scope>NUCLEOTIDE SEQUENCE</scope>
    <source>
        <strain evidence="5">NEAU-A11</strain>
    </source>
</reference>
<accession>A0A931CF56</accession>
<dbReference type="InterPro" id="IPR018060">
    <property type="entry name" value="HTH_AraC"/>
</dbReference>
<dbReference type="Proteomes" id="UP000598146">
    <property type="component" value="Unassembled WGS sequence"/>
</dbReference>
<dbReference type="GO" id="GO:0003700">
    <property type="term" value="F:DNA-binding transcription factor activity"/>
    <property type="evidence" value="ECO:0007669"/>
    <property type="project" value="InterPro"/>
</dbReference>
<dbReference type="PANTHER" id="PTHR47894:SF4">
    <property type="entry name" value="HTH-TYPE TRANSCRIPTIONAL REGULATOR GADX"/>
    <property type="match status" value="1"/>
</dbReference>
<dbReference type="EMBL" id="JADQTO010000015">
    <property type="protein sequence ID" value="MBG0565391.1"/>
    <property type="molecule type" value="Genomic_DNA"/>
</dbReference>
<dbReference type="AlphaFoldDB" id="A0A931CF56"/>
<dbReference type="Gene3D" id="1.10.10.60">
    <property type="entry name" value="Homeodomain-like"/>
    <property type="match status" value="1"/>
</dbReference>
<organism evidence="5 6">
    <name type="scientific">Actinoplanes aureus</name>
    <dbReference type="NCBI Taxonomy" id="2792083"/>
    <lineage>
        <taxon>Bacteria</taxon>
        <taxon>Bacillati</taxon>
        <taxon>Actinomycetota</taxon>
        <taxon>Actinomycetes</taxon>
        <taxon>Micromonosporales</taxon>
        <taxon>Micromonosporaceae</taxon>
        <taxon>Actinoplanes</taxon>
    </lineage>
</organism>
<dbReference type="Pfam" id="PF12625">
    <property type="entry name" value="Arabinose_bd"/>
    <property type="match status" value="1"/>
</dbReference>
<evidence type="ECO:0000313" key="6">
    <source>
        <dbReference type="Proteomes" id="UP000598146"/>
    </source>
</evidence>
<dbReference type="SMART" id="SM00342">
    <property type="entry name" value="HTH_ARAC"/>
    <property type="match status" value="1"/>
</dbReference>
<protein>
    <submittedName>
        <fullName evidence="5">AraC family transcriptional regulator</fullName>
    </submittedName>
</protein>
<sequence>MSLVRSAGLQKFRETVEELGGDPVLFARQAGLPTDALDTDDLLISDTALAAVLEIAAVALRCPDLGLRVASAQDLSLLGPLAVAIQHSPSVGDALECTSRYMFVHARDMHIALLDDPEDVAGVKAVRYVFGAGVRPLPQATDMTMLFLHRAVTFLTGGGYGLRSVDLPHEPAAPHRRYADAFGAAVRFGRPDAQLRVPATLLGRPLEGVDANLRGLALAFLSRQAPGPGTVVASRVRAVLAQALGTGPTDLAGVARVLAVHPRTLQRELADEGQSFAEILDGLRRSRARTYLTTTDMPLAQVSHLLGFAEQAVLSRCARRWWGTSPSALRGAARDRRV</sequence>
<dbReference type="InterPro" id="IPR009057">
    <property type="entry name" value="Homeodomain-like_sf"/>
</dbReference>
<keyword evidence="3" id="KW-0804">Transcription</keyword>
<dbReference type="RefSeq" id="WP_196417177.1">
    <property type="nucleotide sequence ID" value="NZ_JADQTO010000015.1"/>
</dbReference>
<dbReference type="GO" id="GO:0005829">
    <property type="term" value="C:cytosol"/>
    <property type="evidence" value="ECO:0007669"/>
    <property type="project" value="TreeGrafter"/>
</dbReference>
<proteinExistence type="predicted"/>
<dbReference type="GO" id="GO:0000976">
    <property type="term" value="F:transcription cis-regulatory region binding"/>
    <property type="evidence" value="ECO:0007669"/>
    <property type="project" value="TreeGrafter"/>
</dbReference>
<evidence type="ECO:0000256" key="3">
    <source>
        <dbReference type="ARBA" id="ARBA00023163"/>
    </source>
</evidence>
<dbReference type="PANTHER" id="PTHR47894">
    <property type="entry name" value="HTH-TYPE TRANSCRIPTIONAL REGULATOR GADX"/>
    <property type="match status" value="1"/>
</dbReference>
<dbReference type="SUPFAM" id="SSF46689">
    <property type="entry name" value="Homeodomain-like"/>
    <property type="match status" value="1"/>
</dbReference>
<dbReference type="PROSITE" id="PS01124">
    <property type="entry name" value="HTH_ARAC_FAMILY_2"/>
    <property type="match status" value="1"/>
</dbReference>
<keyword evidence="2" id="KW-0238">DNA-binding</keyword>
<gene>
    <name evidence="5" type="ORF">I4J89_28450</name>
</gene>
<feature type="domain" description="HTH araC/xylS-type" evidence="4">
    <location>
        <begin position="234"/>
        <end position="332"/>
    </location>
</feature>
<comment type="caution">
    <text evidence="5">The sequence shown here is derived from an EMBL/GenBank/DDBJ whole genome shotgun (WGS) entry which is preliminary data.</text>
</comment>
<evidence type="ECO:0000256" key="2">
    <source>
        <dbReference type="ARBA" id="ARBA00023125"/>
    </source>
</evidence>
<name>A0A931CF56_9ACTN</name>
<evidence type="ECO:0000313" key="5">
    <source>
        <dbReference type="EMBL" id="MBG0565391.1"/>
    </source>
</evidence>
<keyword evidence="6" id="KW-1185">Reference proteome</keyword>
<keyword evidence="1" id="KW-0805">Transcription regulation</keyword>